<gene>
    <name evidence="2" type="ORF">BCR35DRAFT_11158</name>
</gene>
<sequence>MLAATALHQPPSTSPLLPSSPPHSLTFPLPRQRPHPPPSQARRFPPTSVGALIGEINRPCRAEKPKGRWRCRRGCRAVGEVVGRELKEVRGQRGRRRGRRGRRGGEARGGGRVRESARSGRGGRGGVIV</sequence>
<proteinExistence type="predicted"/>
<evidence type="ECO:0000313" key="2">
    <source>
        <dbReference type="EMBL" id="ORY92902.1"/>
    </source>
</evidence>
<protein>
    <submittedName>
        <fullName evidence="2">Uncharacterized protein</fullName>
    </submittedName>
</protein>
<evidence type="ECO:0000313" key="3">
    <source>
        <dbReference type="Proteomes" id="UP000193467"/>
    </source>
</evidence>
<keyword evidence="3" id="KW-1185">Reference proteome</keyword>
<dbReference type="InParanoid" id="A0A1Y2G4Q7"/>
<dbReference type="AlphaFoldDB" id="A0A1Y2G4Q7"/>
<feature type="compositionally biased region" description="Low complexity" evidence="1">
    <location>
        <begin position="7"/>
        <end position="30"/>
    </location>
</feature>
<dbReference type="Proteomes" id="UP000193467">
    <property type="component" value="Unassembled WGS sequence"/>
</dbReference>
<comment type="caution">
    <text evidence="2">The sequence shown here is derived from an EMBL/GenBank/DDBJ whole genome shotgun (WGS) entry which is preliminary data.</text>
</comment>
<feature type="compositionally biased region" description="Gly residues" evidence="1">
    <location>
        <begin position="120"/>
        <end position="129"/>
    </location>
</feature>
<evidence type="ECO:0000256" key="1">
    <source>
        <dbReference type="SAM" id="MobiDB-lite"/>
    </source>
</evidence>
<feature type="region of interest" description="Disordered" evidence="1">
    <location>
        <begin position="88"/>
        <end position="129"/>
    </location>
</feature>
<organism evidence="2 3">
    <name type="scientific">Leucosporidium creatinivorum</name>
    <dbReference type="NCBI Taxonomy" id="106004"/>
    <lineage>
        <taxon>Eukaryota</taxon>
        <taxon>Fungi</taxon>
        <taxon>Dikarya</taxon>
        <taxon>Basidiomycota</taxon>
        <taxon>Pucciniomycotina</taxon>
        <taxon>Microbotryomycetes</taxon>
        <taxon>Leucosporidiales</taxon>
        <taxon>Leucosporidium</taxon>
    </lineage>
</organism>
<feature type="region of interest" description="Disordered" evidence="1">
    <location>
        <begin position="1"/>
        <end position="50"/>
    </location>
</feature>
<accession>A0A1Y2G4Q7</accession>
<dbReference type="EMBL" id="MCGR01000001">
    <property type="protein sequence ID" value="ORY92902.1"/>
    <property type="molecule type" value="Genomic_DNA"/>
</dbReference>
<name>A0A1Y2G4Q7_9BASI</name>
<feature type="compositionally biased region" description="Basic residues" evidence="1">
    <location>
        <begin position="92"/>
        <end position="102"/>
    </location>
</feature>
<reference evidence="2 3" key="1">
    <citation type="submission" date="2016-07" db="EMBL/GenBank/DDBJ databases">
        <title>Pervasive Adenine N6-methylation of Active Genes in Fungi.</title>
        <authorList>
            <consortium name="DOE Joint Genome Institute"/>
            <person name="Mondo S.J."/>
            <person name="Dannebaum R.O."/>
            <person name="Kuo R.C."/>
            <person name="Labutti K."/>
            <person name="Haridas S."/>
            <person name="Kuo A."/>
            <person name="Salamov A."/>
            <person name="Ahrendt S.R."/>
            <person name="Lipzen A."/>
            <person name="Sullivan W."/>
            <person name="Andreopoulos W.B."/>
            <person name="Clum A."/>
            <person name="Lindquist E."/>
            <person name="Daum C."/>
            <person name="Ramamoorthy G.K."/>
            <person name="Gryganskyi A."/>
            <person name="Culley D."/>
            <person name="Magnuson J.K."/>
            <person name="James T.Y."/>
            <person name="O'Malley M.A."/>
            <person name="Stajich J.E."/>
            <person name="Spatafora J.W."/>
            <person name="Visel A."/>
            <person name="Grigoriev I.V."/>
        </authorList>
    </citation>
    <scope>NUCLEOTIDE SEQUENCE [LARGE SCALE GENOMIC DNA]</scope>
    <source>
        <strain evidence="2 3">62-1032</strain>
    </source>
</reference>